<protein>
    <submittedName>
        <fullName evidence="2">Uncharacterized protein</fullName>
    </submittedName>
</protein>
<dbReference type="EMBL" id="PVLV01000040">
    <property type="protein sequence ID" value="PRH80648.1"/>
    <property type="molecule type" value="Genomic_DNA"/>
</dbReference>
<evidence type="ECO:0000256" key="1">
    <source>
        <dbReference type="SAM" id="Phobius"/>
    </source>
</evidence>
<reference evidence="2 3" key="1">
    <citation type="submission" date="2018-03" db="EMBL/GenBank/DDBJ databases">
        <title>Novel Streptomyces sp. from soil.</title>
        <authorList>
            <person name="Tan G.Y.A."/>
            <person name="Lee Z.Y."/>
        </authorList>
    </citation>
    <scope>NUCLEOTIDE SEQUENCE [LARGE SCALE GENOMIC DNA]</scope>
    <source>
        <strain evidence="2 3">ST5x</strain>
    </source>
</reference>
<accession>A0A2S9Q1X6</accession>
<feature type="transmembrane region" description="Helical" evidence="1">
    <location>
        <begin position="6"/>
        <end position="29"/>
    </location>
</feature>
<dbReference type="Proteomes" id="UP000239322">
    <property type="component" value="Unassembled WGS sequence"/>
</dbReference>
<keyword evidence="1" id="KW-0812">Transmembrane</keyword>
<name>A0A2S9Q1X6_9ACTN</name>
<keyword evidence="3" id="KW-1185">Reference proteome</keyword>
<keyword evidence="1" id="KW-0472">Membrane</keyword>
<keyword evidence="1" id="KW-1133">Transmembrane helix</keyword>
<gene>
    <name evidence="2" type="ORF">C6N75_02930</name>
</gene>
<organism evidence="2 3">
    <name type="scientific">Streptomyces solincola</name>
    <dbReference type="NCBI Taxonomy" id="2100817"/>
    <lineage>
        <taxon>Bacteria</taxon>
        <taxon>Bacillati</taxon>
        <taxon>Actinomycetota</taxon>
        <taxon>Actinomycetes</taxon>
        <taxon>Kitasatosporales</taxon>
        <taxon>Streptomycetaceae</taxon>
        <taxon>Streptomyces</taxon>
    </lineage>
</organism>
<dbReference type="AlphaFoldDB" id="A0A2S9Q1X6"/>
<evidence type="ECO:0000313" key="3">
    <source>
        <dbReference type="Proteomes" id="UP000239322"/>
    </source>
</evidence>
<sequence length="91" mass="9509">MLTGPSEYAVIFNIEALNALVFGLALFLARVVYRRTRSIESAVVSGAPAVGVVVILFTPIDPEGATGEIIAPRSCLSASDTSPHRSAPPGR</sequence>
<evidence type="ECO:0000313" key="2">
    <source>
        <dbReference type="EMBL" id="PRH80648.1"/>
    </source>
</evidence>
<comment type="caution">
    <text evidence="2">The sequence shown here is derived from an EMBL/GenBank/DDBJ whole genome shotgun (WGS) entry which is preliminary data.</text>
</comment>
<proteinExistence type="predicted"/>